<evidence type="ECO:0000256" key="1">
    <source>
        <dbReference type="SAM" id="Phobius"/>
    </source>
</evidence>
<dbReference type="EMBL" id="VICG01000010">
    <property type="protein sequence ID" value="KAA8567991.1"/>
    <property type="molecule type" value="Genomic_DNA"/>
</dbReference>
<keyword evidence="3" id="KW-1185">Reference proteome</keyword>
<protein>
    <recommendedName>
        <fullName evidence="4">Transmembrane protein</fullName>
    </recommendedName>
</protein>
<gene>
    <name evidence="2" type="ORF">EYC84_008419</name>
</gene>
<evidence type="ECO:0000313" key="2">
    <source>
        <dbReference type="EMBL" id="KAA8567991.1"/>
    </source>
</evidence>
<keyword evidence="1" id="KW-0472">Membrane</keyword>
<sequence>MIVMISLFLFLIRLGFDIPHLFFTSHYWFSDEGRRFIFGISFLPFFAYSDFTLHFFFFIRISFKGSRATIRGWSGILGSFFTFVSYHRALAHLMSLYSYSWLAHRCCFCPYTLFDIHLVFLSFAFLLPQAFLVIVIAKCFDAIEVLMDFVCMPEGRNLELVGGLENMGNWGTERFNVA</sequence>
<accession>A0A5M9JF99</accession>
<organism evidence="2 3">
    <name type="scientific">Monilinia fructicola</name>
    <name type="common">Brown rot fungus</name>
    <name type="synonym">Ciboria fructicola</name>
    <dbReference type="NCBI Taxonomy" id="38448"/>
    <lineage>
        <taxon>Eukaryota</taxon>
        <taxon>Fungi</taxon>
        <taxon>Dikarya</taxon>
        <taxon>Ascomycota</taxon>
        <taxon>Pezizomycotina</taxon>
        <taxon>Leotiomycetes</taxon>
        <taxon>Helotiales</taxon>
        <taxon>Sclerotiniaceae</taxon>
        <taxon>Monilinia</taxon>
    </lineage>
</organism>
<keyword evidence="1" id="KW-1133">Transmembrane helix</keyword>
<comment type="caution">
    <text evidence="2">The sequence shown here is derived from an EMBL/GenBank/DDBJ whole genome shotgun (WGS) entry which is preliminary data.</text>
</comment>
<keyword evidence="1" id="KW-0812">Transmembrane</keyword>
<feature type="transmembrane region" description="Helical" evidence="1">
    <location>
        <begin position="70"/>
        <end position="89"/>
    </location>
</feature>
<dbReference type="AlphaFoldDB" id="A0A5M9JF99"/>
<name>A0A5M9JF99_MONFR</name>
<dbReference type="Proteomes" id="UP000322873">
    <property type="component" value="Unassembled WGS sequence"/>
</dbReference>
<evidence type="ECO:0000313" key="3">
    <source>
        <dbReference type="Proteomes" id="UP000322873"/>
    </source>
</evidence>
<evidence type="ECO:0008006" key="4">
    <source>
        <dbReference type="Google" id="ProtNLM"/>
    </source>
</evidence>
<feature type="transmembrane region" description="Helical" evidence="1">
    <location>
        <begin position="118"/>
        <end position="137"/>
    </location>
</feature>
<reference evidence="2 3" key="1">
    <citation type="submission" date="2019-06" db="EMBL/GenBank/DDBJ databases">
        <title>Genome Sequence of the Brown Rot Fungal Pathogen Monilinia fructicola.</title>
        <authorList>
            <person name="De Miccolis Angelini R.M."/>
            <person name="Landi L."/>
            <person name="Abate D."/>
            <person name="Pollastro S."/>
            <person name="Romanazzi G."/>
            <person name="Faretra F."/>
        </authorList>
    </citation>
    <scope>NUCLEOTIDE SEQUENCE [LARGE SCALE GENOMIC DNA]</scope>
    <source>
        <strain evidence="2 3">Mfrc123</strain>
    </source>
</reference>
<proteinExistence type="predicted"/>
<feature type="transmembrane region" description="Helical" evidence="1">
    <location>
        <begin position="36"/>
        <end position="58"/>
    </location>
</feature>